<evidence type="ECO:0000256" key="7">
    <source>
        <dbReference type="ARBA" id="ARBA00022917"/>
    </source>
</evidence>
<evidence type="ECO:0000313" key="15">
    <source>
        <dbReference type="EMBL" id="TVY78265.1"/>
    </source>
</evidence>
<dbReference type="GO" id="GO:0000049">
    <property type="term" value="F:tRNA binding"/>
    <property type="evidence" value="ECO:0007669"/>
    <property type="project" value="InterPro"/>
</dbReference>
<dbReference type="SUPFAM" id="SSF50677">
    <property type="entry name" value="ValRS/IleRS/LeuRS editing domain"/>
    <property type="match status" value="1"/>
</dbReference>
<keyword evidence="4 12" id="KW-0436">Ligase</keyword>
<evidence type="ECO:0000256" key="3">
    <source>
        <dbReference type="ARBA" id="ARBA00013165"/>
    </source>
</evidence>
<dbReference type="CDD" id="cd07960">
    <property type="entry name" value="Anticodon_Ia_Ile_BEm"/>
    <property type="match status" value="1"/>
</dbReference>
<evidence type="ECO:0000256" key="2">
    <source>
        <dbReference type="ARBA" id="ARBA00005594"/>
    </source>
</evidence>
<evidence type="ECO:0000256" key="10">
    <source>
        <dbReference type="ARBA" id="ARBA00048359"/>
    </source>
</evidence>
<dbReference type="InterPro" id="IPR002300">
    <property type="entry name" value="aa-tRNA-synth_Ia"/>
</dbReference>
<dbReference type="InterPro" id="IPR009080">
    <property type="entry name" value="tRNAsynth_Ia_anticodon-bd"/>
</dbReference>
<gene>
    <name evidence="15" type="primary">ileS</name>
    <name evidence="15" type="ORF">LSUE1_G007344</name>
</gene>
<dbReference type="GO" id="GO:0002161">
    <property type="term" value="F:aminoacyl-tRNA deacylase activity"/>
    <property type="evidence" value="ECO:0007669"/>
    <property type="project" value="InterPro"/>
</dbReference>
<dbReference type="FunFam" id="3.40.50.620:FF:000111">
    <property type="entry name" value="Mitochondrial isoleucyl-tRNA synthetase"/>
    <property type="match status" value="1"/>
</dbReference>
<dbReference type="AlphaFoldDB" id="A0A8T9C4K6"/>
<dbReference type="GO" id="GO:0005524">
    <property type="term" value="F:ATP binding"/>
    <property type="evidence" value="ECO:0007669"/>
    <property type="project" value="UniProtKB-KW"/>
</dbReference>
<dbReference type="InterPro" id="IPR013155">
    <property type="entry name" value="M/V/L/I-tRNA-synth_anticd-bd"/>
</dbReference>
<evidence type="ECO:0000259" key="14">
    <source>
        <dbReference type="Pfam" id="PF08264"/>
    </source>
</evidence>
<keyword evidence="16" id="KW-1185">Reference proteome</keyword>
<dbReference type="InterPro" id="IPR033708">
    <property type="entry name" value="Anticodon_Ile_BEm"/>
</dbReference>
<dbReference type="Gene3D" id="3.40.50.620">
    <property type="entry name" value="HUPs"/>
    <property type="match status" value="2"/>
</dbReference>
<dbReference type="Pfam" id="PF08264">
    <property type="entry name" value="Anticodon_1"/>
    <property type="match status" value="1"/>
</dbReference>
<dbReference type="PRINTS" id="PR00984">
    <property type="entry name" value="TRNASYNTHILE"/>
</dbReference>
<comment type="catalytic activity">
    <reaction evidence="10">
        <text>tRNA(Ile) + L-isoleucine + ATP = L-isoleucyl-tRNA(Ile) + AMP + diphosphate</text>
        <dbReference type="Rhea" id="RHEA:11060"/>
        <dbReference type="Rhea" id="RHEA-COMP:9666"/>
        <dbReference type="Rhea" id="RHEA-COMP:9695"/>
        <dbReference type="ChEBI" id="CHEBI:30616"/>
        <dbReference type="ChEBI" id="CHEBI:33019"/>
        <dbReference type="ChEBI" id="CHEBI:58045"/>
        <dbReference type="ChEBI" id="CHEBI:78442"/>
        <dbReference type="ChEBI" id="CHEBI:78528"/>
        <dbReference type="ChEBI" id="CHEBI:456215"/>
        <dbReference type="EC" id="6.1.1.5"/>
    </reaction>
</comment>
<organism evidence="15 16">
    <name type="scientific">Lachnellula suecica</name>
    <dbReference type="NCBI Taxonomy" id="602035"/>
    <lineage>
        <taxon>Eukaryota</taxon>
        <taxon>Fungi</taxon>
        <taxon>Dikarya</taxon>
        <taxon>Ascomycota</taxon>
        <taxon>Pezizomycotina</taxon>
        <taxon>Leotiomycetes</taxon>
        <taxon>Helotiales</taxon>
        <taxon>Lachnaceae</taxon>
        <taxon>Lachnellula</taxon>
    </lineage>
</organism>
<dbReference type="Pfam" id="PF00133">
    <property type="entry name" value="tRNA-synt_1"/>
    <property type="match status" value="1"/>
</dbReference>
<comment type="subcellular location">
    <subcellularLocation>
        <location evidence="1">Mitochondrion</location>
    </subcellularLocation>
</comment>
<comment type="similarity">
    <text evidence="2 12">Belongs to the class-I aminoacyl-tRNA synthetase family.</text>
</comment>
<keyword evidence="8 12" id="KW-0030">Aminoacyl-tRNA synthetase</keyword>
<feature type="domain" description="Methionyl/Valyl/Leucyl/Isoleucyl-tRNA synthetase anticodon-binding" evidence="14">
    <location>
        <begin position="715"/>
        <end position="856"/>
    </location>
</feature>
<feature type="domain" description="Aminoacyl-tRNA synthetase class Ia" evidence="13">
    <location>
        <begin position="50"/>
        <end position="675"/>
    </location>
</feature>
<evidence type="ECO:0000259" key="13">
    <source>
        <dbReference type="Pfam" id="PF00133"/>
    </source>
</evidence>
<dbReference type="Proteomes" id="UP000469558">
    <property type="component" value="Unassembled WGS sequence"/>
</dbReference>
<dbReference type="OrthoDB" id="10264412at2759"/>
<sequence>MRDNTTENATTAAMPVRPASWSSTLKLPKSSFPPRPLAADRDRYLQRCTDDLYTWQARERAEQKPFVLHDGPPYANGALHIGHALNKILKDVICRVKVQEGRRVSYIPGWDCHGLPIEIKALEKQRELSKDGEHKLDAVGIRKVARELAATTVEEQKKGFKEWGVMGDWDKAWKTMDKGFEIKQLGVFQEMAKKGLIFRRYKPVYWSPSSQTALAEAELEYKQDHISRAAFVKFPILDLPAEMRQLGLPLDNLYAVIWTTTPWTLPANRAIAVHSGLEYTVVRRGSDHLIVATSRVEYLSKYLDQQPSEKSEPAPVFLGKSLQGAQYTNKLRGTMPQPIIHADFVSADSGTGMVHLAPGHGMDDYEVCTRLGIEAVAPVNDLGQFTSAALPENLQELEGKSVLNDGNRAVLELLSDYVIASHSYKHKYPYDWRTKLPVITRATEQWFADVGSVKGQALEALSDVKFIPQTGRARLESFVKGRSEWCISRQRAWGVPIPALYADDGTAVITDESVAHIISVINERGIDAWWTDAADASAWIVPGLEGSYRRGKDTMDVWFDSGTSWTQTDQQADVYLEGSDQHRGWFQSSLLTHTSASGRAGPPFKTLITHGFTLDQKGKKMSKSIGNTIAPSQIMDGSLLPPYKAKGSKVAIFQAFGADALRLWVASSDYTRDVVIGTPVLKFNQSALLKYRMIIKMLLGSMHQNIRTSPITKLDQIALTQLREVMTEVNTAYQNHEFYKAINAINRWINTDLSAFYLEAMKDRLYCGDGGGVLEEIFYGLLKMLSPVTPNLVEEAWDYRPDWMVAENQVHPAQRPLTEPIISPERCQLDERIALDLPYVLAANSAVKTAQEVARGKKLIGSSLESAVLFVVPPEFLEVFKRYEDELASIFVVSSVEFAQEEPEESDKWMFGSDFEVKGQKGRALVVPPAGKKCPRCWRFVAPVKDELCGRCEEVVQGVV</sequence>
<evidence type="ECO:0000256" key="8">
    <source>
        <dbReference type="ARBA" id="ARBA00023146"/>
    </source>
</evidence>
<dbReference type="SUPFAM" id="SSF47323">
    <property type="entry name" value="Anticodon-binding domain of a subclass of class I aminoacyl-tRNA synthetases"/>
    <property type="match status" value="1"/>
</dbReference>
<dbReference type="GO" id="GO:0032543">
    <property type="term" value="P:mitochondrial translation"/>
    <property type="evidence" value="ECO:0007669"/>
    <property type="project" value="TreeGrafter"/>
</dbReference>
<keyword evidence="7 12" id="KW-0648">Protein biosynthesis</keyword>
<dbReference type="PANTHER" id="PTHR42765:SF1">
    <property type="entry name" value="ISOLEUCINE--TRNA LIGASE, MITOCHONDRIAL"/>
    <property type="match status" value="1"/>
</dbReference>
<comment type="caution">
    <text evidence="15">The sequence shown here is derived from an EMBL/GenBank/DDBJ whole genome shotgun (WGS) entry which is preliminary data.</text>
</comment>
<evidence type="ECO:0000256" key="6">
    <source>
        <dbReference type="ARBA" id="ARBA00022840"/>
    </source>
</evidence>
<dbReference type="Gene3D" id="1.10.730.20">
    <property type="match status" value="1"/>
</dbReference>
<evidence type="ECO:0000256" key="4">
    <source>
        <dbReference type="ARBA" id="ARBA00022598"/>
    </source>
</evidence>
<evidence type="ECO:0000313" key="16">
    <source>
        <dbReference type="Proteomes" id="UP000469558"/>
    </source>
</evidence>
<reference evidence="15 16" key="1">
    <citation type="submission" date="2018-05" db="EMBL/GenBank/DDBJ databases">
        <title>Genome sequencing and assembly of the regulated plant pathogen Lachnellula willkommii and related sister species for the development of diagnostic species identification markers.</title>
        <authorList>
            <person name="Giroux E."/>
            <person name="Bilodeau G."/>
        </authorList>
    </citation>
    <scope>NUCLEOTIDE SEQUENCE [LARGE SCALE GENOMIC DNA]</scope>
    <source>
        <strain evidence="15 16">CBS 268.59</strain>
    </source>
</reference>
<dbReference type="PANTHER" id="PTHR42765">
    <property type="entry name" value="SOLEUCYL-TRNA SYNTHETASE"/>
    <property type="match status" value="1"/>
</dbReference>
<keyword evidence="6 12" id="KW-0067">ATP-binding</keyword>
<evidence type="ECO:0000256" key="12">
    <source>
        <dbReference type="RuleBase" id="RU363035"/>
    </source>
</evidence>
<protein>
    <recommendedName>
        <fullName evidence="11">Isoleucine--tRNA ligase, mitochondrial</fullName>
        <ecNumber evidence="3">6.1.1.5</ecNumber>
    </recommendedName>
    <alternativeName>
        <fullName evidence="9">Isoleucyl-tRNA synthetase</fullName>
    </alternativeName>
</protein>
<dbReference type="InterPro" id="IPR050081">
    <property type="entry name" value="Ile-tRNA_ligase"/>
</dbReference>
<name>A0A8T9C4K6_9HELO</name>
<evidence type="ECO:0000256" key="9">
    <source>
        <dbReference type="ARBA" id="ARBA00032665"/>
    </source>
</evidence>
<dbReference type="EC" id="6.1.1.5" evidence="3"/>
<dbReference type="InterPro" id="IPR002301">
    <property type="entry name" value="Ile-tRNA-ligase"/>
</dbReference>
<proteinExistence type="inferred from homology"/>
<evidence type="ECO:0000256" key="1">
    <source>
        <dbReference type="ARBA" id="ARBA00004173"/>
    </source>
</evidence>
<accession>A0A8T9C4K6</accession>
<dbReference type="PROSITE" id="PS00178">
    <property type="entry name" value="AA_TRNA_LIGASE_I"/>
    <property type="match status" value="1"/>
</dbReference>
<keyword evidence="5 12" id="KW-0547">Nucleotide-binding</keyword>
<dbReference type="Gene3D" id="3.90.740.10">
    <property type="entry name" value="Valyl/Leucyl/Isoleucyl-tRNA synthetase, editing domain"/>
    <property type="match status" value="1"/>
</dbReference>
<evidence type="ECO:0000256" key="5">
    <source>
        <dbReference type="ARBA" id="ARBA00022741"/>
    </source>
</evidence>
<dbReference type="InterPro" id="IPR001412">
    <property type="entry name" value="aa-tRNA-synth_I_CS"/>
</dbReference>
<dbReference type="NCBIfam" id="TIGR00392">
    <property type="entry name" value="ileS"/>
    <property type="match status" value="1"/>
</dbReference>
<dbReference type="InterPro" id="IPR009008">
    <property type="entry name" value="Val/Leu/Ile-tRNA-synth_edit"/>
</dbReference>
<dbReference type="GO" id="GO:0005739">
    <property type="term" value="C:mitochondrion"/>
    <property type="evidence" value="ECO:0007669"/>
    <property type="project" value="UniProtKB-SubCell"/>
</dbReference>
<dbReference type="GO" id="GO:0004822">
    <property type="term" value="F:isoleucine-tRNA ligase activity"/>
    <property type="evidence" value="ECO:0007669"/>
    <property type="project" value="UniProtKB-EC"/>
</dbReference>
<evidence type="ECO:0000256" key="11">
    <source>
        <dbReference type="ARBA" id="ARBA00068280"/>
    </source>
</evidence>
<dbReference type="EMBL" id="QGMK01000808">
    <property type="protein sequence ID" value="TVY78265.1"/>
    <property type="molecule type" value="Genomic_DNA"/>
</dbReference>
<dbReference type="GO" id="GO:0006428">
    <property type="term" value="P:isoleucyl-tRNA aminoacylation"/>
    <property type="evidence" value="ECO:0007669"/>
    <property type="project" value="InterPro"/>
</dbReference>
<dbReference type="InterPro" id="IPR014729">
    <property type="entry name" value="Rossmann-like_a/b/a_fold"/>
</dbReference>
<dbReference type="SUPFAM" id="SSF52374">
    <property type="entry name" value="Nucleotidylyl transferase"/>
    <property type="match status" value="1"/>
</dbReference>